<feature type="domain" description="Rho-GAP" evidence="2">
    <location>
        <begin position="1"/>
        <end position="137"/>
    </location>
</feature>
<dbReference type="GO" id="GO:0007165">
    <property type="term" value="P:signal transduction"/>
    <property type="evidence" value="ECO:0007669"/>
    <property type="project" value="InterPro"/>
</dbReference>
<dbReference type="EMBL" id="JAODUP010000055">
    <property type="protein sequence ID" value="KAK2165096.1"/>
    <property type="molecule type" value="Genomic_DNA"/>
</dbReference>
<keyword evidence="1" id="KW-1133">Transmembrane helix</keyword>
<dbReference type="InterPro" id="IPR000198">
    <property type="entry name" value="RhoGAP_dom"/>
</dbReference>
<proteinExistence type="predicted"/>
<evidence type="ECO:0000313" key="4">
    <source>
        <dbReference type="Proteomes" id="UP001208570"/>
    </source>
</evidence>
<feature type="transmembrane region" description="Helical" evidence="1">
    <location>
        <begin position="87"/>
        <end position="108"/>
    </location>
</feature>
<reference evidence="3" key="1">
    <citation type="journal article" date="2023" name="Mol. Biol. Evol.">
        <title>Third-Generation Sequencing Reveals the Adaptive Role of the Epigenome in Three Deep-Sea Polychaetes.</title>
        <authorList>
            <person name="Perez M."/>
            <person name="Aroh O."/>
            <person name="Sun Y."/>
            <person name="Lan Y."/>
            <person name="Juniper S.K."/>
            <person name="Young C.R."/>
            <person name="Angers B."/>
            <person name="Qian P.Y."/>
        </authorList>
    </citation>
    <scope>NUCLEOTIDE SEQUENCE</scope>
    <source>
        <strain evidence="3">P08H-3</strain>
    </source>
</reference>
<keyword evidence="4" id="KW-1185">Reference proteome</keyword>
<evidence type="ECO:0000313" key="3">
    <source>
        <dbReference type="EMBL" id="KAK2165096.1"/>
    </source>
</evidence>
<evidence type="ECO:0000259" key="2">
    <source>
        <dbReference type="PROSITE" id="PS50238"/>
    </source>
</evidence>
<keyword evidence="1" id="KW-0472">Membrane</keyword>
<organism evidence="3 4">
    <name type="scientific">Paralvinella palmiformis</name>
    <dbReference type="NCBI Taxonomy" id="53620"/>
    <lineage>
        <taxon>Eukaryota</taxon>
        <taxon>Metazoa</taxon>
        <taxon>Spiralia</taxon>
        <taxon>Lophotrochozoa</taxon>
        <taxon>Annelida</taxon>
        <taxon>Polychaeta</taxon>
        <taxon>Sedentaria</taxon>
        <taxon>Canalipalpata</taxon>
        <taxon>Terebellida</taxon>
        <taxon>Terebelliformia</taxon>
        <taxon>Alvinellidae</taxon>
        <taxon>Paralvinella</taxon>
    </lineage>
</organism>
<dbReference type="Gene3D" id="1.10.555.10">
    <property type="entry name" value="Rho GTPase activation protein"/>
    <property type="match status" value="1"/>
</dbReference>
<sequence>MMCTKEIEQNRLKDMNLYTEMAKDVEVDTILQRGLSPPGSCVVKLHNRKKFKTAAITNAIMKYFRDLPEPIITRNLTPHLLRAASKYIDNCLILLLLLIIISILINVGEMTETKIVIRIGNSIYRFGQFTRHNNAAG</sequence>
<dbReference type="PROSITE" id="PS50238">
    <property type="entry name" value="RHOGAP"/>
    <property type="match status" value="1"/>
</dbReference>
<dbReference type="AlphaFoldDB" id="A0AAD9K5U4"/>
<dbReference type="InterPro" id="IPR008936">
    <property type="entry name" value="Rho_GTPase_activation_prot"/>
</dbReference>
<accession>A0AAD9K5U4</accession>
<evidence type="ECO:0000256" key="1">
    <source>
        <dbReference type="SAM" id="Phobius"/>
    </source>
</evidence>
<keyword evidence="1" id="KW-0812">Transmembrane</keyword>
<gene>
    <name evidence="3" type="ORF">LSH36_55g09006</name>
</gene>
<comment type="caution">
    <text evidence="3">The sequence shown here is derived from an EMBL/GenBank/DDBJ whole genome shotgun (WGS) entry which is preliminary data.</text>
</comment>
<dbReference type="SUPFAM" id="SSF48350">
    <property type="entry name" value="GTPase activation domain, GAP"/>
    <property type="match status" value="1"/>
</dbReference>
<protein>
    <recommendedName>
        <fullName evidence="2">Rho-GAP domain-containing protein</fullName>
    </recommendedName>
</protein>
<name>A0AAD9K5U4_9ANNE</name>
<dbReference type="Proteomes" id="UP001208570">
    <property type="component" value="Unassembled WGS sequence"/>
</dbReference>
<dbReference type="Pfam" id="PF00620">
    <property type="entry name" value="RhoGAP"/>
    <property type="match status" value="1"/>
</dbReference>